<accession>A0A1H4G8S5</accession>
<dbReference type="Proteomes" id="UP000199656">
    <property type="component" value="Unassembled WGS sequence"/>
</dbReference>
<protein>
    <submittedName>
        <fullName evidence="1">Uncharacterized protein</fullName>
    </submittedName>
</protein>
<dbReference type="OrthoDB" id="978748at2"/>
<evidence type="ECO:0000313" key="2">
    <source>
        <dbReference type="Proteomes" id="UP000199656"/>
    </source>
</evidence>
<gene>
    <name evidence="1" type="ORF">SAMN05660909_05054</name>
</gene>
<dbReference type="STRING" id="408074.SAMN05660909_05054"/>
<name>A0A1H4G8S5_9BACT</name>
<dbReference type="EMBL" id="FNRL01000034">
    <property type="protein sequence ID" value="SEB05974.1"/>
    <property type="molecule type" value="Genomic_DNA"/>
</dbReference>
<proteinExistence type="predicted"/>
<sequence length="160" mass="18696">MKAASVSDIKKELQTLPPSELLAICLRLAKFKAENKELLTYLLFEANDVRGFIASVKEEIDEAFAEIGRDRTYLAKKKLRKIIRITNKYIRYMGNKEAEPELLLYICQHMKDAYMVNRRNVQVQNIYMQLLKKSVKVIASLHPDLQYDYVRVVNQLEVDL</sequence>
<dbReference type="AlphaFoldDB" id="A0A1H4G8S5"/>
<keyword evidence="2" id="KW-1185">Reference proteome</keyword>
<dbReference type="RefSeq" id="WP_089765342.1">
    <property type="nucleotide sequence ID" value="NZ_BKAT01000056.1"/>
</dbReference>
<organism evidence="1 2">
    <name type="scientific">Chitinophaga terrae</name>
    <name type="common">ex Kim and Jung 2007</name>
    <dbReference type="NCBI Taxonomy" id="408074"/>
    <lineage>
        <taxon>Bacteria</taxon>
        <taxon>Pseudomonadati</taxon>
        <taxon>Bacteroidota</taxon>
        <taxon>Chitinophagia</taxon>
        <taxon>Chitinophagales</taxon>
        <taxon>Chitinophagaceae</taxon>
        <taxon>Chitinophaga</taxon>
    </lineage>
</organism>
<evidence type="ECO:0000313" key="1">
    <source>
        <dbReference type="EMBL" id="SEB05974.1"/>
    </source>
</evidence>
<reference evidence="2" key="1">
    <citation type="submission" date="2016-10" db="EMBL/GenBank/DDBJ databases">
        <authorList>
            <person name="Varghese N."/>
            <person name="Submissions S."/>
        </authorList>
    </citation>
    <scope>NUCLEOTIDE SEQUENCE [LARGE SCALE GENOMIC DNA]</scope>
    <source>
        <strain evidence="2">DSM 23920</strain>
    </source>
</reference>